<dbReference type="STRING" id="1245745.A0A0A2W7R7"/>
<dbReference type="OrthoDB" id="4721035at2759"/>
<dbReference type="EMBL" id="ANFO01000510">
    <property type="protein sequence ID" value="KGQ09029.1"/>
    <property type="molecule type" value="Genomic_DNA"/>
</dbReference>
<feature type="region of interest" description="Disordered" evidence="1">
    <location>
        <begin position="1"/>
        <end position="154"/>
    </location>
</feature>
<feature type="compositionally biased region" description="Basic and acidic residues" evidence="1">
    <location>
        <begin position="51"/>
        <end position="64"/>
    </location>
</feature>
<keyword evidence="2" id="KW-1133">Transmembrane helix</keyword>
<evidence type="ECO:0000313" key="4">
    <source>
        <dbReference type="Proteomes" id="UP000030106"/>
    </source>
</evidence>
<reference evidence="3 4" key="1">
    <citation type="submission" date="2012-10" db="EMBL/GenBank/DDBJ databases">
        <title>Genome sequencing and analysis of entomopathogenic fungi Beauveria bassiana D1-5.</title>
        <authorList>
            <person name="Li Q."/>
            <person name="Wang L."/>
            <person name="Zhang Z."/>
            <person name="Wang Q."/>
            <person name="Ren J."/>
            <person name="Wang M."/>
            <person name="Xu W."/>
            <person name="Wang J."/>
            <person name="Lu Y."/>
            <person name="Du Q."/>
            <person name="Sun Z."/>
        </authorList>
    </citation>
    <scope>NUCLEOTIDE SEQUENCE [LARGE SCALE GENOMIC DNA]</scope>
    <source>
        <strain evidence="3 4">D1-5</strain>
    </source>
</reference>
<name>A0A0A2W7R7_BEABA</name>
<comment type="caution">
    <text evidence="3">The sequence shown here is derived from an EMBL/GenBank/DDBJ whole genome shotgun (WGS) entry which is preliminary data.</text>
</comment>
<proteinExistence type="predicted"/>
<feature type="transmembrane region" description="Helical" evidence="2">
    <location>
        <begin position="347"/>
        <end position="368"/>
    </location>
</feature>
<accession>A0A0A2W7R7</accession>
<gene>
    <name evidence="3" type="ORF">BBAD15_g5627</name>
</gene>
<evidence type="ECO:0000256" key="2">
    <source>
        <dbReference type="SAM" id="Phobius"/>
    </source>
</evidence>
<feature type="transmembrane region" description="Helical" evidence="2">
    <location>
        <begin position="820"/>
        <end position="841"/>
    </location>
</feature>
<keyword evidence="2" id="KW-0812">Transmembrane</keyword>
<dbReference type="AlphaFoldDB" id="A0A0A2W7R7"/>
<evidence type="ECO:0000256" key="1">
    <source>
        <dbReference type="SAM" id="MobiDB-lite"/>
    </source>
</evidence>
<dbReference type="Proteomes" id="UP000030106">
    <property type="component" value="Unassembled WGS sequence"/>
</dbReference>
<keyword evidence="2" id="KW-0472">Membrane</keyword>
<protein>
    <submittedName>
        <fullName evidence="3">Uncharacterized protein</fullName>
    </submittedName>
</protein>
<evidence type="ECO:0000313" key="3">
    <source>
        <dbReference type="EMBL" id="KGQ09029.1"/>
    </source>
</evidence>
<feature type="compositionally biased region" description="Basic and acidic residues" evidence="1">
    <location>
        <begin position="1"/>
        <end position="13"/>
    </location>
</feature>
<sequence length="938" mass="102875">MSSHQPRLDVSPDREEDEPWAPSSSSMNPDIHAGEPQRMSSTSFGAQRLQPLRENEIHRWRYEDTELPVMGTTLEPGADHDDGPDLGSHSRRNSNHDNPLGLSHQSSQFKLRRVPVSSKEDTSASRRSVPSPRTPATASGMPSPDDTLVDVNSPRRASRWSSLWGFSAKGLRRNKGSSEPLTMNMQPISGTDCPSITEEGGYDGSASDSDCPKQCCVDGPELCSSRRDIQSPASSSMIWVCLLSIISTGLSTVWLVVAISQPRWGRKISSNAAMKPSIATMTAALGSKIIELSFVTVYITCLGQSLTRRAIARGSRGITLAEMSMREWVNEPGTLLMNSRSNIKHSGCSLLGVLSLLAALVAAFYTTASDAMVAPKLKYGKWENKTLSGYIRSSYANPIFVKLSCLTMLKDEDKEEAASSCMDVMVSGESYRNLQAFMRVWTNININGSTLIRDLRERPAGTASLHGNTTLLGAWIETEHGNVTAHSEETGRIINNVTLAMPHPGVAAAATSPLNGILQPNDLSGVGEYSIKAGVVSPAVNVLCVNMSPSELAPLVYTEWPHANNSATGMGNQTIGWKNWTSEVPDGLDSNGNENFLNRTEVDDIFRWGAKYNRRPPVFKLFPFDYNTVVNSREPLGIQPTDAIYILGKRPKFQNYTLCELRSWLSPNCSTHFNISGISGSKMVAHCEDPNDIDSYRRSFPKDQGWALPATDWKHLAEQWRTASDLNGGERNSDPANSRILTQLALVEPKLPVHLPSMAEALAVFASSTLVLGSVGTPFRHYWDYNKPGNIVGEPGAIHQFNASVITQQYTSGHVANWQGMFYVILGLMCGLNVICAGYLLKNRKLVTDFTEGHNLFSLALNSAPNERLKGTCGGGPEVSDMDVPWRVGYASGANHYYIEETKRRPRRRGRDGRNSEAEAAKVVGQNYTTLRNSRAWL</sequence>
<feature type="transmembrane region" description="Helical" evidence="2">
    <location>
        <begin position="237"/>
        <end position="259"/>
    </location>
</feature>
<dbReference type="HOGENOM" id="CLU_012014_0_0_1"/>
<organism evidence="3 4">
    <name type="scientific">Beauveria bassiana D1-5</name>
    <dbReference type="NCBI Taxonomy" id="1245745"/>
    <lineage>
        <taxon>Eukaryota</taxon>
        <taxon>Fungi</taxon>
        <taxon>Dikarya</taxon>
        <taxon>Ascomycota</taxon>
        <taxon>Pezizomycotina</taxon>
        <taxon>Sordariomycetes</taxon>
        <taxon>Hypocreomycetidae</taxon>
        <taxon>Hypocreales</taxon>
        <taxon>Cordycipitaceae</taxon>
        <taxon>Beauveria</taxon>
    </lineage>
</organism>